<evidence type="ECO:0000256" key="1">
    <source>
        <dbReference type="ARBA" id="ARBA00022737"/>
    </source>
</evidence>
<evidence type="ECO:0000256" key="4">
    <source>
        <dbReference type="SAM" id="MobiDB-lite"/>
    </source>
</evidence>
<dbReference type="SUPFAM" id="SSF81901">
    <property type="entry name" value="HCP-like"/>
    <property type="match status" value="1"/>
</dbReference>
<feature type="region of interest" description="Disordered" evidence="4">
    <location>
        <begin position="835"/>
        <end position="905"/>
    </location>
</feature>
<dbReference type="PANTHER" id="PTHR44858">
    <property type="entry name" value="TETRATRICOPEPTIDE REPEAT PROTEIN 6"/>
    <property type="match status" value="1"/>
</dbReference>
<dbReference type="Pfam" id="PF13432">
    <property type="entry name" value="TPR_16"/>
    <property type="match status" value="3"/>
</dbReference>
<organism evidence="5 6">
    <name type="scientific">Prymnesium parvum</name>
    <name type="common">Toxic golden alga</name>
    <dbReference type="NCBI Taxonomy" id="97485"/>
    <lineage>
        <taxon>Eukaryota</taxon>
        <taxon>Haptista</taxon>
        <taxon>Haptophyta</taxon>
        <taxon>Prymnesiophyceae</taxon>
        <taxon>Prymnesiales</taxon>
        <taxon>Prymnesiaceae</taxon>
        <taxon>Prymnesium</taxon>
    </lineage>
</organism>
<feature type="repeat" description="TPR" evidence="3">
    <location>
        <begin position="238"/>
        <end position="271"/>
    </location>
</feature>
<dbReference type="InterPro" id="IPR019734">
    <property type="entry name" value="TPR_rpt"/>
</dbReference>
<feature type="repeat" description="TPR" evidence="3">
    <location>
        <begin position="67"/>
        <end position="100"/>
    </location>
</feature>
<dbReference type="InterPro" id="IPR050498">
    <property type="entry name" value="Ycf3"/>
</dbReference>
<keyword evidence="2 3" id="KW-0802">TPR repeat</keyword>
<feature type="repeat" description="TPR" evidence="3">
    <location>
        <begin position="422"/>
        <end position="455"/>
    </location>
</feature>
<name>A0AB34K3Z7_PRYPA</name>
<keyword evidence="6" id="KW-1185">Reference proteome</keyword>
<dbReference type="PANTHER" id="PTHR44858:SF1">
    <property type="entry name" value="UDP-N-ACETYLGLUCOSAMINE--PEPTIDE N-ACETYLGLUCOSAMINYLTRANSFERASE SPINDLY-RELATED"/>
    <property type="match status" value="1"/>
</dbReference>
<evidence type="ECO:0000256" key="3">
    <source>
        <dbReference type="PROSITE-ProRule" id="PRU00339"/>
    </source>
</evidence>
<sequence length="905" mass="99240">MRSTTSSSSNLASTVTYNVYTRTHFAKTNKPRKHQAVVQGEEVAATGQHAAAITLFSKAIERNPCDLDAHIGRGLSAAAIGEHERAVYDFSMALQLRPTIGHYLARGASLAALRQFTTVPGALRDYSSAIELAVAQRRDDVLATALMTRARLLETLERYDEAADELGRVLATFTAAEFDAAFRSADSCSADDGVSRTFSSMTLRPSDSMNAAAALEIDQRASNAFAPAERGKRHTQRAEAHARRGACYRKMGRMAESVKDLRRAVALAPRDTRHRRSLAESLINLGEAEEAAEQIDRALELSDGRNDPEILRMRAAVSLKLNQPEAAITLLHEALKREPKQPHAHQALADGWRAANHKSSALECYREARRLSQLRLADAERRLAVEKKAEHDAQYDARSRLAVAAALAEVSAQRLAAAGALARAAHGMGMVFASLDRLEEARDSFEEALQHAPERDDTRMELALTLIAQGWRLQALAELETCVERQPEWSAPRRLRAELMVERGLLNEAEAEYSTLLRCEGSSALDNLARGQVYCELNKPAEALADFETALAGWPGGEEKATADLWLYRASALRSLHRRDEALVELQEALSRAMQPASREANAEKASHFFADVHGLYGQCLHEQHRLPQAYAEYTHALHYRPGDGVMLLLRGAAAYRSKQWQGAVNDVRAALEPGALEAEPLVVADAHQLLGLALARCGEHWAAVASLSAALEVSPQSSQALLQRGSLLLMLGRVAAALDDLNAALQLRPGWALALHRRAFIHKELLQFLEAADDFEAAARNDAQLRVNYLHVYREQLPDDAYDDDSEWQPATSLLDFVRPQATHVAKSALLPSRASSGATRYDDDARGCLSDASSSVEEHDGHDSDDDESARSGHGSALSEEELSRPELQIPSWRDGDEVPTNS</sequence>
<evidence type="ECO:0000256" key="2">
    <source>
        <dbReference type="ARBA" id="ARBA00022803"/>
    </source>
</evidence>
<keyword evidence="1" id="KW-0677">Repeat</keyword>
<dbReference type="SUPFAM" id="SSF48452">
    <property type="entry name" value="TPR-like"/>
    <property type="match status" value="3"/>
</dbReference>
<dbReference type="Gene3D" id="1.25.40.10">
    <property type="entry name" value="Tetratricopeptide repeat domain"/>
    <property type="match status" value="6"/>
</dbReference>
<dbReference type="Proteomes" id="UP001515480">
    <property type="component" value="Unassembled WGS sequence"/>
</dbReference>
<dbReference type="Pfam" id="PF13424">
    <property type="entry name" value="TPR_12"/>
    <property type="match status" value="1"/>
</dbReference>
<evidence type="ECO:0000313" key="5">
    <source>
        <dbReference type="EMBL" id="KAL1528951.1"/>
    </source>
</evidence>
<dbReference type="EMBL" id="JBGBPQ010000002">
    <property type="protein sequence ID" value="KAL1528951.1"/>
    <property type="molecule type" value="Genomic_DNA"/>
</dbReference>
<evidence type="ECO:0000313" key="6">
    <source>
        <dbReference type="Proteomes" id="UP001515480"/>
    </source>
</evidence>
<dbReference type="Pfam" id="PF14559">
    <property type="entry name" value="TPR_19"/>
    <property type="match status" value="1"/>
</dbReference>
<proteinExistence type="predicted"/>
<dbReference type="PROSITE" id="PS50005">
    <property type="entry name" value="TPR"/>
    <property type="match status" value="5"/>
</dbReference>
<dbReference type="InterPro" id="IPR011990">
    <property type="entry name" value="TPR-like_helical_dom_sf"/>
</dbReference>
<reference evidence="5 6" key="1">
    <citation type="journal article" date="2024" name="Science">
        <title>Giant polyketide synthase enzymes in the biosynthesis of giant marine polyether toxins.</title>
        <authorList>
            <person name="Fallon T.R."/>
            <person name="Shende V.V."/>
            <person name="Wierzbicki I.H."/>
            <person name="Pendleton A.L."/>
            <person name="Watervoot N.F."/>
            <person name="Auber R.P."/>
            <person name="Gonzalez D.J."/>
            <person name="Wisecaver J.H."/>
            <person name="Moore B.S."/>
        </authorList>
    </citation>
    <scope>NUCLEOTIDE SEQUENCE [LARGE SCALE GENOMIC DNA]</scope>
    <source>
        <strain evidence="5 6">12B1</strain>
    </source>
</reference>
<gene>
    <name evidence="5" type="ORF">AB1Y20_010273</name>
</gene>
<dbReference type="SMART" id="SM00028">
    <property type="entry name" value="TPR"/>
    <property type="match status" value="13"/>
</dbReference>
<comment type="caution">
    <text evidence="5">The sequence shown here is derived from an EMBL/GenBank/DDBJ whole genome shotgun (WGS) entry which is preliminary data.</text>
</comment>
<dbReference type="AlphaFoldDB" id="A0AB34K3Z7"/>
<feature type="repeat" description="TPR" evidence="3">
    <location>
        <begin position="685"/>
        <end position="718"/>
    </location>
</feature>
<accession>A0AB34K3Z7</accession>
<feature type="repeat" description="TPR" evidence="3">
    <location>
        <begin position="719"/>
        <end position="752"/>
    </location>
</feature>
<protein>
    <submittedName>
        <fullName evidence="5">Uncharacterized protein</fullName>
    </submittedName>
</protein>